<dbReference type="Proteomes" id="UP000663873">
    <property type="component" value="Unassembled WGS sequence"/>
</dbReference>
<proteinExistence type="inferred from homology"/>
<dbReference type="InterPro" id="IPR044801">
    <property type="entry name" value="Filamin"/>
</dbReference>
<dbReference type="PANTHER" id="PTHR38537">
    <property type="entry name" value="JITTERBUG, ISOFORM N"/>
    <property type="match status" value="1"/>
</dbReference>
<dbReference type="PROSITE" id="PS50194">
    <property type="entry name" value="FILAMIN_REPEAT"/>
    <property type="match status" value="1"/>
</dbReference>
<sequence length="283" mass="31816">MIRRIKQYRTYSQCKLIISFFISPVGTLTIPIKTDSKQVRVSHIPSGIVGQPIVFTVDLDEAKTISVLISESHGGRIVPHTMTSLSNEKPRYQIKFTPNLARQHTVLVNYDDQRTLNYHIDVFDINKIRISSINDGTVGVPLIFTVDTHGAGEGHLEVTINDGRRTLPAELKSIHARKFDIGFLPEIKGKHSITIAFNGIPVEGSPFEINIRDETSSDHEIIEENGQEEEEEEEEDDEDDVDDHEFLIGGQLEGTKVGELAWLICNSPLSEIYEDFDLFVTGM</sequence>
<evidence type="ECO:0000256" key="1">
    <source>
        <dbReference type="ARBA" id="ARBA00009238"/>
    </source>
</evidence>
<dbReference type="InterPro" id="IPR017868">
    <property type="entry name" value="Filamin/ABP280_repeat-like"/>
</dbReference>
<comment type="caution">
    <text evidence="5">The sequence shown here is derived from an EMBL/GenBank/DDBJ whole genome shotgun (WGS) entry which is preliminary data.</text>
</comment>
<dbReference type="InterPro" id="IPR013783">
    <property type="entry name" value="Ig-like_fold"/>
</dbReference>
<dbReference type="SMART" id="SM00557">
    <property type="entry name" value="IG_FLMN"/>
    <property type="match status" value="2"/>
</dbReference>
<organism evidence="5 6">
    <name type="scientific">Rotaria socialis</name>
    <dbReference type="NCBI Taxonomy" id="392032"/>
    <lineage>
        <taxon>Eukaryota</taxon>
        <taxon>Metazoa</taxon>
        <taxon>Spiralia</taxon>
        <taxon>Gnathifera</taxon>
        <taxon>Rotifera</taxon>
        <taxon>Eurotatoria</taxon>
        <taxon>Bdelloidea</taxon>
        <taxon>Philodinida</taxon>
        <taxon>Philodinidae</taxon>
        <taxon>Rotaria</taxon>
    </lineage>
</organism>
<feature type="compositionally biased region" description="Acidic residues" evidence="4">
    <location>
        <begin position="223"/>
        <end position="242"/>
    </location>
</feature>
<dbReference type="EMBL" id="CAJOBP010033474">
    <property type="protein sequence ID" value="CAF4688152.1"/>
    <property type="molecule type" value="Genomic_DNA"/>
</dbReference>
<evidence type="ECO:0000313" key="6">
    <source>
        <dbReference type="Proteomes" id="UP000663873"/>
    </source>
</evidence>
<dbReference type="AlphaFoldDB" id="A0A821HNY7"/>
<dbReference type="GO" id="GO:0051015">
    <property type="term" value="F:actin filament binding"/>
    <property type="evidence" value="ECO:0007669"/>
    <property type="project" value="InterPro"/>
</dbReference>
<dbReference type="Gene3D" id="2.60.40.10">
    <property type="entry name" value="Immunoglobulins"/>
    <property type="match status" value="2"/>
</dbReference>
<dbReference type="GO" id="GO:0030036">
    <property type="term" value="P:actin cytoskeleton organization"/>
    <property type="evidence" value="ECO:0007669"/>
    <property type="project" value="InterPro"/>
</dbReference>
<name>A0A821HNY7_9BILA</name>
<reference evidence="5" key="1">
    <citation type="submission" date="2021-02" db="EMBL/GenBank/DDBJ databases">
        <authorList>
            <person name="Nowell W R."/>
        </authorList>
    </citation>
    <scope>NUCLEOTIDE SEQUENCE</scope>
</reference>
<gene>
    <name evidence="5" type="ORF">UJA718_LOCUS35607</name>
</gene>
<protein>
    <submittedName>
        <fullName evidence="5">Uncharacterized protein</fullName>
    </submittedName>
</protein>
<keyword evidence="2" id="KW-0677">Repeat</keyword>
<comment type="similarity">
    <text evidence="1">Belongs to the filamin family.</text>
</comment>
<evidence type="ECO:0000256" key="4">
    <source>
        <dbReference type="SAM" id="MobiDB-lite"/>
    </source>
</evidence>
<evidence type="ECO:0000256" key="3">
    <source>
        <dbReference type="PROSITE-ProRule" id="PRU00087"/>
    </source>
</evidence>
<dbReference type="InterPro" id="IPR001298">
    <property type="entry name" value="Filamin/ABP280_rpt"/>
</dbReference>
<accession>A0A821HNY7</accession>
<evidence type="ECO:0000313" key="5">
    <source>
        <dbReference type="EMBL" id="CAF4688152.1"/>
    </source>
</evidence>
<feature type="non-terminal residue" evidence="5">
    <location>
        <position position="1"/>
    </location>
</feature>
<dbReference type="InterPro" id="IPR014756">
    <property type="entry name" value="Ig_E-set"/>
</dbReference>
<feature type="repeat" description="Filamin" evidence="3">
    <location>
        <begin position="132"/>
        <end position="211"/>
    </location>
</feature>
<dbReference type="SUPFAM" id="SSF81296">
    <property type="entry name" value="E set domains"/>
    <property type="match status" value="2"/>
</dbReference>
<dbReference type="Pfam" id="PF00630">
    <property type="entry name" value="Filamin"/>
    <property type="match status" value="2"/>
</dbReference>
<evidence type="ECO:0000256" key="2">
    <source>
        <dbReference type="ARBA" id="ARBA00022737"/>
    </source>
</evidence>
<keyword evidence="6" id="KW-1185">Reference proteome</keyword>
<feature type="region of interest" description="Disordered" evidence="4">
    <location>
        <begin position="214"/>
        <end position="242"/>
    </location>
</feature>
<dbReference type="PANTHER" id="PTHR38537:SF8">
    <property type="entry name" value="FILAMIN-A"/>
    <property type="match status" value="1"/>
</dbReference>